<proteinExistence type="predicted"/>
<dbReference type="AlphaFoldDB" id="A0A0J7JVM6"/>
<dbReference type="Pfam" id="PF03564">
    <property type="entry name" value="DUF1759"/>
    <property type="match status" value="1"/>
</dbReference>
<organism evidence="1 2">
    <name type="scientific">Lasius niger</name>
    <name type="common">Black garden ant</name>
    <dbReference type="NCBI Taxonomy" id="67767"/>
    <lineage>
        <taxon>Eukaryota</taxon>
        <taxon>Metazoa</taxon>
        <taxon>Ecdysozoa</taxon>
        <taxon>Arthropoda</taxon>
        <taxon>Hexapoda</taxon>
        <taxon>Insecta</taxon>
        <taxon>Pterygota</taxon>
        <taxon>Neoptera</taxon>
        <taxon>Endopterygota</taxon>
        <taxon>Hymenoptera</taxon>
        <taxon>Apocrita</taxon>
        <taxon>Aculeata</taxon>
        <taxon>Formicoidea</taxon>
        <taxon>Formicidae</taxon>
        <taxon>Formicinae</taxon>
        <taxon>Lasius</taxon>
        <taxon>Lasius</taxon>
    </lineage>
</organism>
<comment type="caution">
    <text evidence="1">The sequence shown here is derived from an EMBL/GenBank/DDBJ whole genome shotgun (WGS) entry which is preliminary data.</text>
</comment>
<dbReference type="OrthoDB" id="7551177at2759"/>
<dbReference type="PANTHER" id="PTHR22954">
    <property type="entry name" value="RETROVIRAL PROTEASE-RELATED"/>
    <property type="match status" value="1"/>
</dbReference>
<name>A0A0J7JVM6_LASNI</name>
<feature type="non-terminal residue" evidence="1">
    <location>
        <position position="306"/>
    </location>
</feature>
<dbReference type="Proteomes" id="UP000036403">
    <property type="component" value="Unassembled WGS sequence"/>
</dbReference>
<sequence>MDVAVKKQMSTAGYIERFWENLCKVGKEKMTRSYLDTRLGLLESYWSRFLDAHNAILAFERVEATDYMKQDVYMTTEDNYLATKWRIVSFLTAAKASESTGGGEASAVLKQIQLPKINLPTFNGDQLAWEGFRDLFKSLVHDVVGLAPTQKLQYLKASLTGEAAAVVASIEISSDGYALAWDELIARYDNRRVLLATHMRALLSSSPVSKPSAAEINRLISVVNQAICSFRSLGRPVKHWDDWFVHLLVEKLDSSTRLLWESSQNSSQEFSTYEELKEFLLTRARALDAASPREAQSAASSARSKR</sequence>
<gene>
    <name evidence="1" type="ORF">RF55_23902</name>
</gene>
<dbReference type="EMBL" id="LBMM01027607">
    <property type="protein sequence ID" value="KMQ82177.1"/>
    <property type="molecule type" value="Genomic_DNA"/>
</dbReference>
<dbReference type="PANTHER" id="PTHR22954:SF3">
    <property type="entry name" value="PROTEIN CBG08539"/>
    <property type="match status" value="1"/>
</dbReference>
<protein>
    <submittedName>
        <fullName evidence="1">Uncharacterized protein</fullName>
    </submittedName>
</protein>
<accession>A0A0J7JVM6</accession>
<dbReference type="InterPro" id="IPR005312">
    <property type="entry name" value="DUF1759"/>
</dbReference>
<dbReference type="PaxDb" id="67767-A0A0J7JVM6"/>
<dbReference type="STRING" id="67767.A0A0J7JVM6"/>
<evidence type="ECO:0000313" key="1">
    <source>
        <dbReference type="EMBL" id="KMQ82177.1"/>
    </source>
</evidence>
<evidence type="ECO:0000313" key="2">
    <source>
        <dbReference type="Proteomes" id="UP000036403"/>
    </source>
</evidence>
<keyword evidence="2" id="KW-1185">Reference proteome</keyword>
<reference evidence="1 2" key="1">
    <citation type="submission" date="2015-04" db="EMBL/GenBank/DDBJ databases">
        <title>Lasius niger genome sequencing.</title>
        <authorList>
            <person name="Konorov E.A."/>
            <person name="Nikitin M.A."/>
            <person name="Kirill M.V."/>
            <person name="Chang P."/>
        </authorList>
    </citation>
    <scope>NUCLEOTIDE SEQUENCE [LARGE SCALE GENOMIC DNA]</scope>
    <source>
        <tissue evidence="1">Whole</tissue>
    </source>
</reference>